<gene>
    <name evidence="3" type="ORF">GPL21_38485</name>
</gene>
<dbReference type="InterPro" id="IPR027268">
    <property type="entry name" value="Peptidase_M4/M1_CTD_sf"/>
</dbReference>
<evidence type="ECO:0000313" key="3">
    <source>
        <dbReference type="EMBL" id="MVT70939.1"/>
    </source>
</evidence>
<sequence length="784" mass="86146">MNRGLVYEWTPNANLPLGGSIAKSMVDLGALKLNGLGRPQLRNDLIEVRNGGRRYRCDPQAGTYEDVAIGNAEPDCNGDFVFEAGKGGGRLDKYPFAPEDFQWRYVQAAHFGEVNTFYHLHKFSQYVGELLCELGAMPLPAVITVVNAHHGVTETNGLKDGLRKADDLCCAFQGGHYRLPCKRNSVAEHHPIAVEGEIHLGPGRTLLDGGALVEHIGSAYRANASHNAGIIYHEYGHHITRHTADFRTNRLRPPARQDNRKAAIDEGTCDYWAATMLDTPHIWAFHKRHDTQCWHPRSLVSQKTMDDFNASAKADPHVNGTIWGSALWDMRAEIARNGGSARSADLLVLKMLTLLGSCHDDVPDVKRTRRLRSDYRTGLSQLLKADALLHDGKYSALIRDVFAKRKIHLQVPDALNVSPRCELAQSRGGLSRIAAEEIPETGDILPSAALDSQLARRGDGDFSLIAAGDIMLGDRTTPLINRWGEDYPFAGVLPLLRRSSIVLGNLEGPFAAEAQRQDRNFSYKVDPRLASSLKRANINVVTLANNHLLDCGRQGVLETFDALAEAGVHAIGAGTDEKSAHAPAILDAEGVRIGILGYYWNRRTAATHRQPGSAIDSPAWLKSDIEALRQIVDRVVVTCHWGVPYERVPTSDACMKARLAIDLGADLVIGHHPHVIQPFEVYKSRAIFYSVGNFTFGSGNSKAEGLLVAVRFVSLKTMIELYPIYIKNRDPRVNYQPKLMTGAASERCLARLADVSGTSGSLLSVENGVGRLELARPKHDEAAR</sequence>
<dbReference type="InterPro" id="IPR019079">
    <property type="entry name" value="Capsule_synth_CapA"/>
</dbReference>
<dbReference type="Gene3D" id="1.10.390.10">
    <property type="entry name" value="Neutral Protease Domain 2"/>
    <property type="match status" value="1"/>
</dbReference>
<evidence type="ECO:0000259" key="2">
    <source>
        <dbReference type="SMART" id="SM00854"/>
    </source>
</evidence>
<dbReference type="SUPFAM" id="SSF55486">
    <property type="entry name" value="Metalloproteases ('zincins'), catalytic domain"/>
    <property type="match status" value="1"/>
</dbReference>
<dbReference type="InterPro" id="IPR052169">
    <property type="entry name" value="CW_Biosynth-Accessory"/>
</dbReference>
<dbReference type="CDD" id="cd07381">
    <property type="entry name" value="MPP_CapA"/>
    <property type="match status" value="1"/>
</dbReference>
<dbReference type="SMART" id="SM00854">
    <property type="entry name" value="PGA_cap"/>
    <property type="match status" value="1"/>
</dbReference>
<keyword evidence="4" id="KW-1185">Reference proteome</keyword>
<dbReference type="SUPFAM" id="SSF56300">
    <property type="entry name" value="Metallo-dependent phosphatases"/>
    <property type="match status" value="1"/>
</dbReference>
<dbReference type="Pfam" id="PF09587">
    <property type="entry name" value="PGA_cap"/>
    <property type="match status" value="1"/>
</dbReference>
<dbReference type="PANTHER" id="PTHR33393:SF13">
    <property type="entry name" value="PGA BIOSYNTHESIS PROTEIN CAPA"/>
    <property type="match status" value="1"/>
</dbReference>
<evidence type="ECO:0000313" key="4">
    <source>
        <dbReference type="Proteomes" id="UP000436468"/>
    </source>
</evidence>
<dbReference type="PANTHER" id="PTHR33393">
    <property type="entry name" value="POLYGLUTAMINE SYNTHESIS ACCESSORY PROTEIN RV0574C-RELATED"/>
    <property type="match status" value="1"/>
</dbReference>
<reference evidence="3 4" key="1">
    <citation type="submission" date="2019-12" db="EMBL/GenBank/DDBJ databases">
        <title>Draft genome sequences Bradyrhizobium cajani AMBPC1010, Bradyrhizobium pachyrhizi AMBPC1040 and Bradyrhizobium yuanmingense ALSPC3051, three plant growth promoting strains isolated from nodules of Cajanus cajan L. in Dominican Republic.</title>
        <authorList>
            <person name="Flores-Felix J.D."/>
            <person name="Araujo J."/>
            <person name="Diaz-Alcantara C."/>
            <person name="Gonzalez-Andres F."/>
            <person name="Velazquez E."/>
        </authorList>
    </citation>
    <scope>NUCLEOTIDE SEQUENCE [LARGE SCALE GENOMIC DNA]</scope>
    <source>
        <strain evidence="3 4">1040</strain>
    </source>
</reference>
<protein>
    <recommendedName>
        <fullName evidence="2">Capsule synthesis protein CapA domain-containing protein</fullName>
    </recommendedName>
</protein>
<name>A0A844T3F7_9BRAD</name>
<accession>A0A844T3F7</accession>
<dbReference type="RefSeq" id="WP_157348617.1">
    <property type="nucleotide sequence ID" value="NZ_WQNF01000055.1"/>
</dbReference>
<dbReference type="Gene3D" id="3.60.21.10">
    <property type="match status" value="1"/>
</dbReference>
<comment type="caution">
    <text evidence="3">The sequence shown here is derived from an EMBL/GenBank/DDBJ whole genome shotgun (WGS) entry which is preliminary data.</text>
</comment>
<dbReference type="EMBL" id="WQNF01000055">
    <property type="protein sequence ID" value="MVT70939.1"/>
    <property type="molecule type" value="Genomic_DNA"/>
</dbReference>
<dbReference type="InterPro" id="IPR029052">
    <property type="entry name" value="Metallo-depent_PP-like"/>
</dbReference>
<organism evidence="3 4">
    <name type="scientific">Bradyrhizobium pachyrhizi</name>
    <dbReference type="NCBI Taxonomy" id="280333"/>
    <lineage>
        <taxon>Bacteria</taxon>
        <taxon>Pseudomonadati</taxon>
        <taxon>Pseudomonadota</taxon>
        <taxon>Alphaproteobacteria</taxon>
        <taxon>Hyphomicrobiales</taxon>
        <taxon>Nitrobacteraceae</taxon>
        <taxon>Bradyrhizobium</taxon>
    </lineage>
</organism>
<dbReference type="AlphaFoldDB" id="A0A844T3F7"/>
<dbReference type="Proteomes" id="UP000436468">
    <property type="component" value="Unassembled WGS sequence"/>
</dbReference>
<evidence type="ECO:0000256" key="1">
    <source>
        <dbReference type="ARBA" id="ARBA00005662"/>
    </source>
</evidence>
<proteinExistence type="inferred from homology"/>
<feature type="domain" description="Capsule synthesis protein CapA" evidence="2">
    <location>
        <begin position="463"/>
        <end position="698"/>
    </location>
</feature>
<comment type="similarity">
    <text evidence="1">Belongs to the CapA family.</text>
</comment>